<sequence>MLSIVKGPYLQWPTPHTVTVMWETSEPADSKVMVWQAERIHSGYLGNYKQPEQVVQTVHLKESTVIHRITLEGLAPSTVYHYQVHSSHEHDNVASGKFFLKTAVQRGTPFSLAVTSETGGYSGFDTSEGQINRNVFHHMRRYRPDFALFVGDIVNDGHNVEDWERYFFLPGKELLSDTPFYCCLGNHENHSPWFHRFFAYPPPSRFYAFDYGDARFICLDSTELIDNDTYPLDSGKMAPGHEQFDFLVRALEESDARWKIVFFHYPPYVSGGYQVEALRALSPVLEQHGVDLVLNSHTIAYERSHPIRDGGIDYENGIVYVVAGGAGAMPSWLLPKREWHTAQSLAVPHFLHVVITPHTLELQAIDDEGRLFDRFGFYKDVSGKRYF</sequence>
<dbReference type="SUPFAM" id="SSF49363">
    <property type="entry name" value="Purple acid phosphatase, N-terminal domain"/>
    <property type="match status" value="1"/>
</dbReference>
<evidence type="ECO:0000313" key="4">
    <source>
        <dbReference type="EMBL" id="MFB9329951.1"/>
    </source>
</evidence>
<dbReference type="InterPro" id="IPR008963">
    <property type="entry name" value="Purple_acid_Pase-like_N"/>
</dbReference>
<feature type="domain" description="Purple acid phosphatase N-terminal" evidence="3">
    <location>
        <begin position="8"/>
        <end position="98"/>
    </location>
</feature>
<gene>
    <name evidence="4" type="ORF">ACFFSY_28760</name>
</gene>
<evidence type="ECO:0000313" key="5">
    <source>
        <dbReference type="Proteomes" id="UP001589747"/>
    </source>
</evidence>
<dbReference type="PANTHER" id="PTHR22953:SF153">
    <property type="entry name" value="PURPLE ACID PHOSPHATASE"/>
    <property type="match status" value="1"/>
</dbReference>
<feature type="domain" description="Calcineurin-like phosphoesterase" evidence="2">
    <location>
        <begin position="134"/>
        <end position="299"/>
    </location>
</feature>
<organism evidence="4 5">
    <name type="scientific">Paenibacillus aurantiacus</name>
    <dbReference type="NCBI Taxonomy" id="1936118"/>
    <lineage>
        <taxon>Bacteria</taxon>
        <taxon>Bacillati</taxon>
        <taxon>Bacillota</taxon>
        <taxon>Bacilli</taxon>
        <taxon>Bacillales</taxon>
        <taxon>Paenibacillaceae</taxon>
        <taxon>Paenibacillus</taxon>
    </lineage>
</organism>
<protein>
    <submittedName>
        <fullName evidence="4">Metallophosphoesterase</fullName>
    </submittedName>
</protein>
<accession>A0ABV5KZE8</accession>
<dbReference type="Pfam" id="PF16656">
    <property type="entry name" value="Pur_ac_phosph_N"/>
    <property type="match status" value="1"/>
</dbReference>
<dbReference type="PANTHER" id="PTHR22953">
    <property type="entry name" value="ACID PHOSPHATASE RELATED"/>
    <property type="match status" value="1"/>
</dbReference>
<keyword evidence="5" id="KW-1185">Reference proteome</keyword>
<dbReference type="EMBL" id="JBHMDO010000047">
    <property type="protein sequence ID" value="MFB9329951.1"/>
    <property type="molecule type" value="Genomic_DNA"/>
</dbReference>
<dbReference type="InterPro" id="IPR039331">
    <property type="entry name" value="PAPs-like"/>
</dbReference>
<evidence type="ECO:0000259" key="2">
    <source>
        <dbReference type="Pfam" id="PF00149"/>
    </source>
</evidence>
<dbReference type="SUPFAM" id="SSF56300">
    <property type="entry name" value="Metallo-dependent phosphatases"/>
    <property type="match status" value="1"/>
</dbReference>
<dbReference type="Gene3D" id="3.60.21.10">
    <property type="match status" value="1"/>
</dbReference>
<proteinExistence type="predicted"/>
<reference evidence="4 5" key="1">
    <citation type="submission" date="2024-09" db="EMBL/GenBank/DDBJ databases">
        <authorList>
            <person name="Sun Q."/>
            <person name="Mori K."/>
        </authorList>
    </citation>
    <scope>NUCLEOTIDE SEQUENCE [LARGE SCALE GENOMIC DNA]</scope>
    <source>
        <strain evidence="4 5">TISTR 2452</strain>
    </source>
</reference>
<dbReference type="Proteomes" id="UP001589747">
    <property type="component" value="Unassembled WGS sequence"/>
</dbReference>
<dbReference type="InterPro" id="IPR004843">
    <property type="entry name" value="Calcineurin-like_PHP"/>
</dbReference>
<comment type="caution">
    <text evidence="4">The sequence shown here is derived from an EMBL/GenBank/DDBJ whole genome shotgun (WGS) entry which is preliminary data.</text>
</comment>
<dbReference type="InterPro" id="IPR029052">
    <property type="entry name" value="Metallo-depent_PP-like"/>
</dbReference>
<keyword evidence="1" id="KW-0732">Signal</keyword>
<dbReference type="Gene3D" id="2.60.40.380">
    <property type="entry name" value="Purple acid phosphatase-like, N-terminal"/>
    <property type="match status" value="1"/>
</dbReference>
<dbReference type="RefSeq" id="WP_377500691.1">
    <property type="nucleotide sequence ID" value="NZ_JBHMDO010000047.1"/>
</dbReference>
<evidence type="ECO:0000256" key="1">
    <source>
        <dbReference type="ARBA" id="ARBA00022729"/>
    </source>
</evidence>
<name>A0ABV5KZE8_9BACL</name>
<dbReference type="InterPro" id="IPR015914">
    <property type="entry name" value="PAPs_N"/>
</dbReference>
<evidence type="ECO:0000259" key="3">
    <source>
        <dbReference type="Pfam" id="PF16656"/>
    </source>
</evidence>
<dbReference type="Pfam" id="PF00149">
    <property type="entry name" value="Metallophos"/>
    <property type="match status" value="1"/>
</dbReference>